<evidence type="ECO:0000313" key="2">
    <source>
        <dbReference type="Proteomes" id="UP000265800"/>
    </source>
</evidence>
<dbReference type="Pfam" id="PF13177">
    <property type="entry name" value="DNA_pol3_delta2"/>
    <property type="match status" value="1"/>
</dbReference>
<dbReference type="EMBL" id="QWKZ01000145">
    <property type="protein sequence ID" value="RIH81669.1"/>
    <property type="molecule type" value="Genomic_DNA"/>
</dbReference>
<gene>
    <name evidence="1" type="primary">dnaX</name>
    <name evidence="1" type="ORF">Mlute_02733</name>
</gene>
<dbReference type="PANTHER" id="PTHR11669:SF8">
    <property type="entry name" value="DNA POLYMERASE III SUBUNIT DELTA"/>
    <property type="match status" value="1"/>
</dbReference>
<accession>A0A399EEU3</accession>
<dbReference type="EC" id="2.7.7.7" evidence="1"/>
<dbReference type="InterPro" id="IPR027417">
    <property type="entry name" value="P-loop_NTPase"/>
</dbReference>
<sequence length="293" mass="31928">MRILGHGPILEFLPRSGAQAFLFTGPEGVGRRAVARWYAAGLNCPQGFPPCGRCASCRLEPHPDYLEVASQGETRSGRRARQPQIRLEQIAPREEGEGPSLLEWLATYPRHRAKVAVIDGAHLLGEAAANALLKALEEPPAFARLILIAPSREQVLPTLVSRCLEVPFAPLPEALLRTLSQDPEALAYAEGSVGRLRFALEQPAAFNQLTDRTQGVLEAMGQGPAQTLEALELLLEHEEALPYLARRLGQALPVESPAYGQALEALQKAQEALEAYVGEELVRTWLAFRLALG</sequence>
<dbReference type="PANTHER" id="PTHR11669">
    <property type="entry name" value="REPLICATION FACTOR C / DNA POLYMERASE III GAMMA-TAU SUBUNIT"/>
    <property type="match status" value="1"/>
</dbReference>
<dbReference type="OrthoDB" id="9810148at2"/>
<dbReference type="RefSeq" id="WP_119361218.1">
    <property type="nucleotide sequence ID" value="NZ_QWKZ01000145.1"/>
</dbReference>
<comment type="caution">
    <text evidence="1">The sequence shown here is derived from an EMBL/GenBank/DDBJ whole genome shotgun (WGS) entry which is preliminary data.</text>
</comment>
<organism evidence="1 2">
    <name type="scientific">Meiothermus luteus</name>
    <dbReference type="NCBI Taxonomy" id="2026184"/>
    <lineage>
        <taxon>Bacteria</taxon>
        <taxon>Thermotogati</taxon>
        <taxon>Deinococcota</taxon>
        <taxon>Deinococci</taxon>
        <taxon>Thermales</taxon>
        <taxon>Thermaceae</taxon>
        <taxon>Meiothermus</taxon>
    </lineage>
</organism>
<dbReference type="AlphaFoldDB" id="A0A399EEU3"/>
<dbReference type="InterPro" id="IPR050238">
    <property type="entry name" value="DNA_Rep/Repair_Clamp_Loader"/>
</dbReference>
<keyword evidence="1" id="KW-0808">Transferase</keyword>
<dbReference type="Gene3D" id="3.40.50.300">
    <property type="entry name" value="P-loop containing nucleotide triphosphate hydrolases"/>
    <property type="match status" value="1"/>
</dbReference>
<dbReference type="Proteomes" id="UP000265800">
    <property type="component" value="Unassembled WGS sequence"/>
</dbReference>
<dbReference type="GO" id="GO:0006261">
    <property type="term" value="P:DNA-templated DNA replication"/>
    <property type="evidence" value="ECO:0007669"/>
    <property type="project" value="TreeGrafter"/>
</dbReference>
<protein>
    <submittedName>
        <fullName evidence="1">DNA polymerase III subunit tau</fullName>
        <ecNumber evidence="1">2.7.7.7</ecNumber>
    </submittedName>
</protein>
<evidence type="ECO:0000313" key="1">
    <source>
        <dbReference type="EMBL" id="RIH81669.1"/>
    </source>
</evidence>
<name>A0A399EEU3_9DEIN</name>
<keyword evidence="1" id="KW-0548">Nucleotidyltransferase</keyword>
<keyword evidence="2" id="KW-1185">Reference proteome</keyword>
<dbReference type="GO" id="GO:0003887">
    <property type="term" value="F:DNA-directed DNA polymerase activity"/>
    <property type="evidence" value="ECO:0007669"/>
    <property type="project" value="UniProtKB-EC"/>
</dbReference>
<reference evidence="1 2" key="1">
    <citation type="submission" date="2018-08" db="EMBL/GenBank/DDBJ databases">
        <title>Meiothermus luteus KCTC 52599 genome sequencing project.</title>
        <authorList>
            <person name="Da Costa M.S."/>
            <person name="Albuquerque L."/>
            <person name="Raposo P."/>
            <person name="Froufe H.J.C."/>
            <person name="Barroso C.S."/>
            <person name="Egas C."/>
        </authorList>
    </citation>
    <scope>NUCLEOTIDE SEQUENCE [LARGE SCALE GENOMIC DNA]</scope>
    <source>
        <strain evidence="1 2">KCTC 52599</strain>
    </source>
</reference>
<dbReference type="SUPFAM" id="SSF52540">
    <property type="entry name" value="P-loop containing nucleoside triphosphate hydrolases"/>
    <property type="match status" value="1"/>
</dbReference>
<proteinExistence type="predicted"/>